<dbReference type="AlphaFoldDB" id="A0AAD0JUP6"/>
<protein>
    <submittedName>
        <fullName evidence="4">Dehydrogenase</fullName>
    </submittedName>
</protein>
<keyword evidence="2" id="KW-0732">Signal</keyword>
<feature type="region of interest" description="Disordered" evidence="1">
    <location>
        <begin position="20"/>
        <end position="41"/>
    </location>
</feature>
<feature type="domain" description="Glucose/Sorbosone dehydrogenase" evidence="3">
    <location>
        <begin position="53"/>
        <end position="375"/>
    </location>
</feature>
<dbReference type="Proteomes" id="UP000244903">
    <property type="component" value="Chromosome"/>
</dbReference>
<feature type="chain" id="PRO_5041944962" evidence="2">
    <location>
        <begin position="24"/>
        <end position="380"/>
    </location>
</feature>
<reference evidence="4 5" key="1">
    <citation type="submission" date="2016-04" db="EMBL/GenBank/DDBJ databases">
        <title>Complete genome sequence of the haloalkaliphilic hydrocarbon-degrading bacterium Dietzia psychralcaliphila ILA-1T, isolated from a drain of a fish product-processing plant.</title>
        <authorList>
            <person name="Zhao J."/>
            <person name="Hu B."/>
            <person name="Geng S."/>
            <person name="Nie Y."/>
            <person name="Tang Y."/>
        </authorList>
    </citation>
    <scope>NUCLEOTIDE SEQUENCE [LARGE SCALE GENOMIC DNA]</scope>
    <source>
        <strain evidence="4 5">ILA-1</strain>
    </source>
</reference>
<organism evidence="4 5">
    <name type="scientific">Dietzia psychralcaliphila</name>
    <dbReference type="NCBI Taxonomy" id="139021"/>
    <lineage>
        <taxon>Bacteria</taxon>
        <taxon>Bacillati</taxon>
        <taxon>Actinomycetota</taxon>
        <taxon>Actinomycetes</taxon>
        <taxon>Mycobacteriales</taxon>
        <taxon>Dietziaceae</taxon>
        <taxon>Dietzia</taxon>
    </lineage>
</organism>
<evidence type="ECO:0000259" key="3">
    <source>
        <dbReference type="Pfam" id="PF07995"/>
    </source>
</evidence>
<dbReference type="Pfam" id="PF07995">
    <property type="entry name" value="GSDH"/>
    <property type="match status" value="1"/>
</dbReference>
<proteinExistence type="predicted"/>
<dbReference type="KEGG" id="dpc:A6048_10320"/>
<evidence type="ECO:0000313" key="4">
    <source>
        <dbReference type="EMBL" id="AWH95836.1"/>
    </source>
</evidence>
<dbReference type="Gene3D" id="2.120.10.30">
    <property type="entry name" value="TolB, C-terminal domain"/>
    <property type="match status" value="1"/>
</dbReference>
<dbReference type="InterPro" id="IPR011041">
    <property type="entry name" value="Quinoprot_gluc/sorb_DH_b-prop"/>
</dbReference>
<evidence type="ECO:0000256" key="2">
    <source>
        <dbReference type="SAM" id="SignalP"/>
    </source>
</evidence>
<dbReference type="PANTHER" id="PTHR19328">
    <property type="entry name" value="HEDGEHOG-INTERACTING PROTEIN"/>
    <property type="match status" value="1"/>
</dbReference>
<dbReference type="InterPro" id="IPR012938">
    <property type="entry name" value="Glc/Sorbosone_DH"/>
</dbReference>
<name>A0AAD0JUP6_9ACTN</name>
<gene>
    <name evidence="4" type="ORF">A6048_10320</name>
</gene>
<evidence type="ECO:0000256" key="1">
    <source>
        <dbReference type="SAM" id="MobiDB-lite"/>
    </source>
</evidence>
<dbReference type="InterPro" id="IPR011042">
    <property type="entry name" value="6-blade_b-propeller_TolB-like"/>
</dbReference>
<feature type="signal peptide" evidence="2">
    <location>
        <begin position="1"/>
        <end position="23"/>
    </location>
</feature>
<dbReference type="RefSeq" id="WP_107749085.1">
    <property type="nucleotide sequence ID" value="NZ_CP015453.1"/>
</dbReference>
<accession>A0AAD0JUP6</accession>
<evidence type="ECO:0000313" key="5">
    <source>
        <dbReference type="Proteomes" id="UP000244903"/>
    </source>
</evidence>
<dbReference type="SUPFAM" id="SSF50952">
    <property type="entry name" value="Soluble quinoprotein glucose dehydrogenase"/>
    <property type="match status" value="1"/>
</dbReference>
<dbReference type="PANTHER" id="PTHR19328:SF75">
    <property type="entry name" value="ALDOSE SUGAR DEHYDROGENASE YLII"/>
    <property type="match status" value="1"/>
</dbReference>
<dbReference type="EMBL" id="CP015453">
    <property type="protein sequence ID" value="AWH95836.1"/>
    <property type="molecule type" value="Genomic_DNA"/>
</dbReference>
<sequence length="380" mass="40056">MRRLLVPVAAAALALTGCTGGTASVDPDDRAGQAPSTAATSEDFRVTEHGEFDEGWAMTFLPGSEHLLISQRGGELLLRDQASGDVVEVAGVPPVDDGGQGGLHDVAPGATYADDGSVYLSWVRDHPEGAQGVVGRGTLDADRAELTDLEVIWEQDPAAGNGHFALRLLVRDDHLFVTSGDRQEQTPAQDTSSNLGGVVRLTPDGDPAPGNPWAGDDGAAAELWTIGHRNPLGIAEDSQGRIWVSEMGPRHGDELNLLSEGGNYGWPAASMGRHYDGRDIPEHRDGDGFVPPAAYWVPAISPGSLLIYGGDRFDGWSGSALVGGLSGQSLVRVELRDETATVVQEWDMGERVRALAEAPDGAIWVLEDGPGGRLLELTPV</sequence>
<keyword evidence="5" id="KW-1185">Reference proteome</keyword>
<dbReference type="PROSITE" id="PS51257">
    <property type="entry name" value="PROKAR_LIPOPROTEIN"/>
    <property type="match status" value="1"/>
</dbReference>